<dbReference type="CDD" id="cd00200">
    <property type="entry name" value="WD40"/>
    <property type="match status" value="1"/>
</dbReference>
<dbReference type="GO" id="GO:0005524">
    <property type="term" value="F:ATP binding"/>
    <property type="evidence" value="ECO:0007669"/>
    <property type="project" value="UniProtKB-UniRule"/>
</dbReference>
<gene>
    <name evidence="13" type="ORF">KEG57_39045</name>
</gene>
<evidence type="ECO:0000256" key="2">
    <source>
        <dbReference type="ARBA" id="ARBA00022527"/>
    </source>
</evidence>
<dbReference type="PROSITE" id="PS00107">
    <property type="entry name" value="PROTEIN_KINASE_ATP"/>
    <property type="match status" value="1"/>
</dbReference>
<dbReference type="SMART" id="SM00320">
    <property type="entry name" value="WD40"/>
    <property type="match status" value="6"/>
</dbReference>
<dbReference type="PROSITE" id="PS50082">
    <property type="entry name" value="WD_REPEATS_2"/>
    <property type="match status" value="4"/>
</dbReference>
<keyword evidence="4" id="KW-0808">Transferase</keyword>
<dbReference type="InterPro" id="IPR027417">
    <property type="entry name" value="P-loop_NTPase"/>
</dbReference>
<dbReference type="Pfam" id="PF00069">
    <property type="entry name" value="Pkinase"/>
    <property type="match status" value="1"/>
</dbReference>
<dbReference type="PANTHER" id="PTHR19848">
    <property type="entry name" value="WD40 REPEAT PROTEIN"/>
    <property type="match status" value="1"/>
</dbReference>
<dbReference type="Gene3D" id="3.30.200.20">
    <property type="entry name" value="Phosphorylase Kinase, domain 1"/>
    <property type="match status" value="1"/>
</dbReference>
<evidence type="ECO:0000256" key="3">
    <source>
        <dbReference type="ARBA" id="ARBA00022574"/>
    </source>
</evidence>
<proteinExistence type="predicted"/>
<dbReference type="PROSITE" id="PS00108">
    <property type="entry name" value="PROTEIN_KINASE_ST"/>
    <property type="match status" value="1"/>
</dbReference>
<dbReference type="SUPFAM" id="SSF50998">
    <property type="entry name" value="Quinoprotein alcohol dehydrogenase-like"/>
    <property type="match status" value="1"/>
</dbReference>
<keyword evidence="6 10" id="KW-0547">Nucleotide-binding</keyword>
<keyword evidence="8 10" id="KW-0067">ATP-binding</keyword>
<sequence>MTTDEESWVGRVLDVRYSVERVLGQGGMGIVLAVRDTGHDELFALKLLVGERAGRLAAEQRFRREAEITRRIRSPYVAEVHHVGRLVTGELYILMEYLDGKDLGQVLERRGALPFQEALQYVIQACAGLSIAHALGVVHRDIKPSNLFLAQRPNQPPTIKLIDFGISKAGEGELELTRTNAFLGSPLYMSPEQLTAAKRVDARSDLFSLGAVFYQLLTGVAPFAADNVTEIGHRILHATPEPPTRLRPELPYQIDAVITKCLAKLPDARFQNATELSNALEALRHPAEVALELYLDPGEGEEATTSERMPTCSFTSDGAKSADGSTQKVLDRQRAILARGYTGMPPAASPRQPARTPALPVPEPEPPMVIPFGVPIPENSSFVGRDRELAALHEALFAASSHGYTSAVVVGIAGPAGIGKTELAAAYARRHRDSYPGGVFWFDGIADIDAQIERHIGAPNPGAHRRPDSFEDSTSPLSRVVRGRPRSLLIIETTVEREYTVRRWFDMNLPRLGRREEITRHHIIHVARLPQWRTHRTHWLGPLDEANAAEVLLRSAGLLEPSSEIRAAAEAVTRAFEGMPAPAHVAGRVLAARFTGDGRGSLAALAGRMPAEGSVARPHELALRALLAFVVEGLSPNARDLLRAAAGFAEEPLSLRAFGRLLDMPVGDMAQVLAELDRYGLVSPRSTPEATSLRPGIAGNAARVVLGVEPVWVAECLGRVTTWLSKMPMLYREIEERGVAAGVAEVRRLAQVGAAATPRFLAELSQTLETEAPRLVDKPDTDRFGRPLGQTTQATKGALAPYPRFLAQVRDAAHELGCGAVLERVEAALREANVPWLRRRTYQQQAKPKVLGIHDATVTAVAVSDDGRRAVSGAADGSLYAYDVETRRLLAELRGRSAPLRRLAISADGKIALSAAEDGAFEVWDLDELRLWCMLEGHSAPVYALAISADGRRAVSAAEDGFICAWDTRSGRPLRSLSPHAGLAGWPMSVAALAFSEDGLVRVASPRGTIWLFDVDSGAVVRSIGLHESPLGFSRTPSRTLVHAKGPFGGLRFRDVESGAVVCEVGATPVMDPAPVAAGGTHCVVAQKDAVARVYSLETGELRRKLLRHRPEGTPYLHQYYGTTGHTGRVTAVAASLDGRTVVTGGADNMVLAWDVEHGPVARYDQRQGPAAPSEEELSFVHMTPDGALAMTTSGKEIIVWDVKTGEPTRTLRLPDGAKRPYDFFTAAGGIMCAVAEGEVHVLDVARGALVRTFEVPSGHGPPVSISEDGRRALVLRKEGPRATCLFWDLEAAQVVRIDRDSGKGWVTFVDPDHVLVRRGAALELVDFSTGAVVQQLDGSVEPTARVVAVCSGRRVWFGSRQGGAVLVDMNRGSIARSISKATHPLRGNVVAASPNGRFVATLGTHLQVWNAESVRLEAELLLPFRVHDRWHCAAMTPDGRTIILASIGRGDLEKYPIPPPQAVGTIEIDVFLLSRVHFIHLEA</sequence>
<dbReference type="PROSITE" id="PS00678">
    <property type="entry name" value="WD_REPEATS_1"/>
    <property type="match status" value="2"/>
</dbReference>
<dbReference type="InterPro" id="IPR019775">
    <property type="entry name" value="WD40_repeat_CS"/>
</dbReference>
<dbReference type="InterPro" id="IPR011047">
    <property type="entry name" value="Quinoprotein_ADH-like_sf"/>
</dbReference>
<dbReference type="RefSeq" id="WP_272459441.1">
    <property type="nucleotide sequence ID" value="NZ_JAGTJJ010000040.1"/>
</dbReference>
<keyword evidence="5" id="KW-0677">Repeat</keyword>
<dbReference type="GO" id="GO:0004674">
    <property type="term" value="F:protein serine/threonine kinase activity"/>
    <property type="evidence" value="ECO:0007669"/>
    <property type="project" value="UniProtKB-KW"/>
</dbReference>
<keyword evidence="3 9" id="KW-0853">WD repeat</keyword>
<feature type="repeat" description="WD" evidence="9">
    <location>
        <begin position="1123"/>
        <end position="1164"/>
    </location>
</feature>
<feature type="binding site" evidence="10">
    <location>
        <position position="46"/>
    </location>
    <ligand>
        <name>ATP</name>
        <dbReference type="ChEBI" id="CHEBI:30616"/>
    </ligand>
</feature>
<accession>A0A9X3XD91</accession>
<evidence type="ECO:0000313" key="14">
    <source>
        <dbReference type="Proteomes" id="UP001151081"/>
    </source>
</evidence>
<organism evidence="13 14">
    <name type="scientific">Polyangium jinanense</name>
    <dbReference type="NCBI Taxonomy" id="2829994"/>
    <lineage>
        <taxon>Bacteria</taxon>
        <taxon>Pseudomonadati</taxon>
        <taxon>Myxococcota</taxon>
        <taxon>Polyangia</taxon>
        <taxon>Polyangiales</taxon>
        <taxon>Polyangiaceae</taxon>
        <taxon>Polyangium</taxon>
    </lineage>
</organism>
<protein>
    <recommendedName>
        <fullName evidence="1">non-specific serine/threonine protein kinase</fullName>
        <ecNumber evidence="1">2.7.11.1</ecNumber>
    </recommendedName>
</protein>
<name>A0A9X3XD91_9BACT</name>
<keyword evidence="2" id="KW-0723">Serine/threonine-protein kinase</keyword>
<dbReference type="FunFam" id="1.10.510.10:FF:000021">
    <property type="entry name" value="Serine/threonine protein kinase"/>
    <property type="match status" value="1"/>
</dbReference>
<evidence type="ECO:0000256" key="10">
    <source>
        <dbReference type="PROSITE-ProRule" id="PRU10141"/>
    </source>
</evidence>
<feature type="repeat" description="WD" evidence="9">
    <location>
        <begin position="935"/>
        <end position="976"/>
    </location>
</feature>
<evidence type="ECO:0000256" key="1">
    <source>
        <dbReference type="ARBA" id="ARBA00012513"/>
    </source>
</evidence>
<evidence type="ECO:0000259" key="12">
    <source>
        <dbReference type="PROSITE" id="PS50011"/>
    </source>
</evidence>
<feature type="domain" description="Protein kinase" evidence="12">
    <location>
        <begin position="17"/>
        <end position="288"/>
    </location>
</feature>
<dbReference type="PANTHER" id="PTHR19848:SF8">
    <property type="entry name" value="F-BOX AND WD REPEAT DOMAIN CONTAINING 7"/>
    <property type="match status" value="1"/>
</dbReference>
<feature type="repeat" description="WD" evidence="9">
    <location>
        <begin position="851"/>
        <end position="892"/>
    </location>
</feature>
<dbReference type="SUPFAM" id="SSF52540">
    <property type="entry name" value="P-loop containing nucleoside triphosphate hydrolases"/>
    <property type="match status" value="1"/>
</dbReference>
<dbReference type="Gene3D" id="3.40.50.300">
    <property type="entry name" value="P-loop containing nucleotide triphosphate hydrolases"/>
    <property type="match status" value="1"/>
</dbReference>
<evidence type="ECO:0000313" key="13">
    <source>
        <dbReference type="EMBL" id="MDC3986538.1"/>
    </source>
</evidence>
<dbReference type="SUPFAM" id="SSF82171">
    <property type="entry name" value="DPP6 N-terminal domain-like"/>
    <property type="match status" value="1"/>
</dbReference>
<dbReference type="Proteomes" id="UP001151081">
    <property type="component" value="Unassembled WGS sequence"/>
</dbReference>
<evidence type="ECO:0000256" key="7">
    <source>
        <dbReference type="ARBA" id="ARBA00022777"/>
    </source>
</evidence>
<dbReference type="Gene3D" id="2.130.10.10">
    <property type="entry name" value="YVTN repeat-like/Quinoprotein amine dehydrogenase"/>
    <property type="match status" value="3"/>
</dbReference>
<evidence type="ECO:0000256" key="11">
    <source>
        <dbReference type="SAM" id="MobiDB-lite"/>
    </source>
</evidence>
<comment type="caution">
    <text evidence="13">The sequence shown here is derived from an EMBL/GenBank/DDBJ whole genome shotgun (WGS) entry which is preliminary data.</text>
</comment>
<dbReference type="SUPFAM" id="SSF56112">
    <property type="entry name" value="Protein kinase-like (PK-like)"/>
    <property type="match status" value="1"/>
</dbReference>
<dbReference type="InterPro" id="IPR015943">
    <property type="entry name" value="WD40/YVTN_repeat-like_dom_sf"/>
</dbReference>
<evidence type="ECO:0000256" key="5">
    <source>
        <dbReference type="ARBA" id="ARBA00022737"/>
    </source>
</evidence>
<dbReference type="PROSITE" id="PS50011">
    <property type="entry name" value="PROTEIN_KINASE_DOM"/>
    <property type="match status" value="1"/>
</dbReference>
<evidence type="ECO:0000256" key="9">
    <source>
        <dbReference type="PROSITE-ProRule" id="PRU00221"/>
    </source>
</evidence>
<keyword evidence="7 13" id="KW-0418">Kinase</keyword>
<keyword evidence="14" id="KW-1185">Reference proteome</keyword>
<dbReference type="EMBL" id="JAGTJJ010000040">
    <property type="protein sequence ID" value="MDC3986538.1"/>
    <property type="molecule type" value="Genomic_DNA"/>
</dbReference>
<feature type="region of interest" description="Disordered" evidence="11">
    <location>
        <begin position="301"/>
        <end position="324"/>
    </location>
</feature>
<dbReference type="InterPro" id="IPR000719">
    <property type="entry name" value="Prot_kinase_dom"/>
</dbReference>
<dbReference type="CDD" id="cd14014">
    <property type="entry name" value="STKc_PknB_like"/>
    <property type="match status" value="1"/>
</dbReference>
<evidence type="ECO:0000256" key="4">
    <source>
        <dbReference type="ARBA" id="ARBA00022679"/>
    </source>
</evidence>
<dbReference type="InterPro" id="IPR008271">
    <property type="entry name" value="Ser/Thr_kinase_AS"/>
</dbReference>
<feature type="repeat" description="WD" evidence="9">
    <location>
        <begin position="893"/>
        <end position="927"/>
    </location>
</feature>
<dbReference type="InterPro" id="IPR017441">
    <property type="entry name" value="Protein_kinase_ATP_BS"/>
</dbReference>
<dbReference type="SMART" id="SM00220">
    <property type="entry name" value="S_TKc"/>
    <property type="match status" value="1"/>
</dbReference>
<dbReference type="PROSITE" id="PS50294">
    <property type="entry name" value="WD_REPEATS_REGION"/>
    <property type="match status" value="3"/>
</dbReference>
<evidence type="ECO:0000256" key="6">
    <source>
        <dbReference type="ARBA" id="ARBA00022741"/>
    </source>
</evidence>
<dbReference type="InterPro" id="IPR011009">
    <property type="entry name" value="Kinase-like_dom_sf"/>
</dbReference>
<dbReference type="Pfam" id="PF00400">
    <property type="entry name" value="WD40"/>
    <property type="match status" value="3"/>
</dbReference>
<dbReference type="EC" id="2.7.11.1" evidence="1"/>
<dbReference type="InterPro" id="IPR001680">
    <property type="entry name" value="WD40_rpt"/>
</dbReference>
<reference evidence="13 14" key="1">
    <citation type="submission" date="2021-04" db="EMBL/GenBank/DDBJ databases">
        <title>Genome analysis of Polyangium sp.</title>
        <authorList>
            <person name="Li Y."/>
            <person name="Wang J."/>
        </authorList>
    </citation>
    <scope>NUCLEOTIDE SEQUENCE [LARGE SCALE GENOMIC DNA]</scope>
    <source>
        <strain evidence="13 14">SDU14</strain>
    </source>
</reference>
<dbReference type="Gene3D" id="1.10.510.10">
    <property type="entry name" value="Transferase(Phosphotransferase) domain 1"/>
    <property type="match status" value="1"/>
</dbReference>
<evidence type="ECO:0000256" key="8">
    <source>
        <dbReference type="ARBA" id="ARBA00022840"/>
    </source>
</evidence>
<feature type="compositionally biased region" description="Polar residues" evidence="11">
    <location>
        <begin position="306"/>
        <end position="324"/>
    </location>
</feature>